<dbReference type="Proteomes" id="UP000275408">
    <property type="component" value="Unassembled WGS sequence"/>
</dbReference>
<dbReference type="InterPro" id="IPR000884">
    <property type="entry name" value="TSP1_rpt"/>
</dbReference>
<evidence type="ECO:0000256" key="12">
    <source>
        <dbReference type="SAM" id="SignalP"/>
    </source>
</evidence>
<feature type="signal peptide" evidence="12">
    <location>
        <begin position="1"/>
        <end position="20"/>
    </location>
</feature>
<dbReference type="InterPro" id="IPR000152">
    <property type="entry name" value="EGF-type_Asp/Asn_hydroxyl_site"/>
</dbReference>
<evidence type="ECO:0000256" key="10">
    <source>
        <dbReference type="SAM" id="MobiDB-lite"/>
    </source>
</evidence>
<evidence type="ECO:0000256" key="8">
    <source>
        <dbReference type="PROSITE-ProRule" id="PRU00043"/>
    </source>
</evidence>
<dbReference type="Pfam" id="PF14670">
    <property type="entry name" value="FXa_inhibition"/>
    <property type="match status" value="1"/>
</dbReference>
<keyword evidence="5 11" id="KW-1133">Transmembrane helix</keyword>
<dbReference type="InterPro" id="IPR013032">
    <property type="entry name" value="EGF-like_CS"/>
</dbReference>
<reference evidence="15 16" key="1">
    <citation type="journal article" date="2018" name="Sci. Rep.">
        <title>Comparative analysis of the Pocillopora damicornis genome highlights role of immune system in coral evolution.</title>
        <authorList>
            <person name="Cunning R."/>
            <person name="Bay R.A."/>
            <person name="Gillette P."/>
            <person name="Baker A.C."/>
            <person name="Traylor-Knowles N."/>
        </authorList>
    </citation>
    <scope>NUCLEOTIDE SEQUENCE [LARGE SCALE GENOMIC DNA]</scope>
    <source>
        <strain evidence="15">RSMAS</strain>
        <tissue evidence="15">Whole animal</tissue>
    </source>
</reference>
<dbReference type="SMART" id="SM00112">
    <property type="entry name" value="CA"/>
    <property type="match status" value="5"/>
</dbReference>
<protein>
    <submittedName>
        <fullName evidence="15">Uncharacterized protein</fullName>
    </submittedName>
</protein>
<dbReference type="PRINTS" id="PR00205">
    <property type="entry name" value="CADHERIN"/>
</dbReference>
<dbReference type="PROSITE" id="PS00022">
    <property type="entry name" value="EGF_1"/>
    <property type="match status" value="2"/>
</dbReference>
<dbReference type="PROSITE" id="PS50268">
    <property type="entry name" value="CADHERIN_2"/>
    <property type="match status" value="5"/>
</dbReference>
<evidence type="ECO:0000256" key="9">
    <source>
        <dbReference type="PROSITE-ProRule" id="PRU00076"/>
    </source>
</evidence>
<accession>A0A3M6TE48</accession>
<feature type="domain" description="Cadherin" evidence="14">
    <location>
        <begin position="890"/>
        <end position="990"/>
    </location>
</feature>
<dbReference type="Pfam" id="PF00028">
    <property type="entry name" value="Cadherin"/>
    <property type="match status" value="2"/>
</dbReference>
<feature type="domain" description="EGF-like" evidence="13">
    <location>
        <begin position="1346"/>
        <end position="1380"/>
    </location>
</feature>
<dbReference type="CDD" id="cd11304">
    <property type="entry name" value="Cadherin_repeat"/>
    <property type="match status" value="6"/>
</dbReference>
<keyword evidence="2 11" id="KW-0812">Transmembrane</keyword>
<evidence type="ECO:0000256" key="2">
    <source>
        <dbReference type="ARBA" id="ARBA00022692"/>
    </source>
</evidence>
<dbReference type="GO" id="GO:0007156">
    <property type="term" value="P:homophilic cell adhesion via plasma membrane adhesion molecules"/>
    <property type="evidence" value="ECO:0007669"/>
    <property type="project" value="InterPro"/>
</dbReference>
<dbReference type="Gene3D" id="2.20.100.10">
    <property type="entry name" value="Thrombospondin type-1 (TSP1) repeat"/>
    <property type="match status" value="1"/>
</dbReference>
<feature type="domain" description="Cadherin" evidence="14">
    <location>
        <begin position="674"/>
        <end position="782"/>
    </location>
</feature>
<name>A0A3M6TE48_POCDA</name>
<dbReference type="SUPFAM" id="SSF82895">
    <property type="entry name" value="TSP-1 type 1 repeat"/>
    <property type="match status" value="1"/>
</dbReference>
<dbReference type="SUPFAM" id="SSF49313">
    <property type="entry name" value="Cadherin-like"/>
    <property type="match status" value="5"/>
</dbReference>
<feature type="domain" description="EGF-like" evidence="13">
    <location>
        <begin position="89"/>
        <end position="131"/>
    </location>
</feature>
<keyword evidence="8" id="KW-0106">Calcium</keyword>
<evidence type="ECO:0000256" key="7">
    <source>
        <dbReference type="ARBA" id="ARBA00023180"/>
    </source>
</evidence>
<evidence type="ECO:0000259" key="14">
    <source>
        <dbReference type="PROSITE" id="PS50268"/>
    </source>
</evidence>
<keyword evidence="1 9" id="KW-0245">EGF-like domain</keyword>
<evidence type="ECO:0000256" key="6">
    <source>
        <dbReference type="ARBA" id="ARBA00023157"/>
    </source>
</evidence>
<keyword evidence="6 9" id="KW-1015">Disulfide bond</keyword>
<dbReference type="SMART" id="SM00209">
    <property type="entry name" value="TSP1"/>
    <property type="match status" value="1"/>
</dbReference>
<organism evidence="15 16">
    <name type="scientific">Pocillopora damicornis</name>
    <name type="common">Cauliflower coral</name>
    <name type="synonym">Millepora damicornis</name>
    <dbReference type="NCBI Taxonomy" id="46731"/>
    <lineage>
        <taxon>Eukaryota</taxon>
        <taxon>Metazoa</taxon>
        <taxon>Cnidaria</taxon>
        <taxon>Anthozoa</taxon>
        <taxon>Hexacorallia</taxon>
        <taxon>Scleractinia</taxon>
        <taxon>Astrocoeniina</taxon>
        <taxon>Pocilloporidae</taxon>
        <taxon>Pocillopora</taxon>
    </lineage>
</organism>
<comment type="caution">
    <text evidence="15">The sequence shown here is derived from an EMBL/GenBank/DDBJ whole genome shotgun (WGS) entry which is preliminary data.</text>
</comment>
<comment type="caution">
    <text evidence="9">Lacks conserved residue(s) required for the propagation of feature annotation.</text>
</comment>
<feature type="region of interest" description="Disordered" evidence="10">
    <location>
        <begin position="678"/>
        <end position="701"/>
    </location>
</feature>
<dbReference type="OrthoDB" id="5963868at2759"/>
<gene>
    <name evidence="15" type="ORF">pdam_00008040</name>
</gene>
<evidence type="ECO:0000256" key="5">
    <source>
        <dbReference type="ARBA" id="ARBA00022989"/>
    </source>
</evidence>
<feature type="compositionally biased region" description="Basic and acidic residues" evidence="10">
    <location>
        <begin position="1722"/>
        <end position="1733"/>
    </location>
</feature>
<feature type="domain" description="Cadherin" evidence="14">
    <location>
        <begin position="572"/>
        <end position="674"/>
    </location>
</feature>
<evidence type="ECO:0000256" key="4">
    <source>
        <dbReference type="ARBA" id="ARBA00022737"/>
    </source>
</evidence>
<dbReference type="InterPro" id="IPR018097">
    <property type="entry name" value="EGF_Ca-bd_CS"/>
</dbReference>
<dbReference type="InterPro" id="IPR000742">
    <property type="entry name" value="EGF"/>
</dbReference>
<sequence length="1952" mass="214365">MQRRFIIPLMILVLITEGEAWRRRRRRRWTPPPPQNCVVSGWSSWSTCSEQCHIGTQTRTRTVTTAPSWGGTCYDHLSEQRSCGSKCHDIDECAPNSGKGPCSHICTNHAGWYKCKCPSGYYLTSDHKTCHAFDCNSPASLFNSCPQDSYSDHISSVCHQVNIDCLQGTTYNEQCSLTCSQNYALAKIFTQPNKKFGEDYSKVDFSSVTSTLTCQKTQKGQTSNVWDVLDSDISDYYCRRTNDPPRDLLLNGTVLLEHAPINTIIGTLSSHDAQPGQTFMYTVQQPNELLVAQGDKLINIWDNPVLNGNVSLSQGHYLAVKIRVTDDGMPPMWLEKTFQITIQNVNDPPKQVTLSNSVVFENATIGKVIGELTAVDGDDPPNTHLHSNFKWELINDASGKFGMTVNKIIVAQNLLPGLNKITVRCSDFGNPIEQTTEDFIINVINVNDVPQALMLTSSTVHETAPVNTTVGQLVAIDKDGDDISFDVSQSDVMTLNKFDIANVQCAYNGQGTEKECKVNVTVKAPLNYEEKSWYKLSVKANDSQTQVFKTFNIEIIDDNEAPTAINLTGSHTVLENSVAGTVIGQFVVTDPDNAKSPSHQYHKCLFSVSQPMDESYFIISTQLVLKVKGAQQIDYENMKTLSFTVICTDTGHPPKSLSASFVLSVKDVNEAPVNLTLSSTNVDENSPLGTPVGSLSSEDPDQPGGVHTYTIMGPVGVPFAIGGDKNRVLLVNGPLDHETNPIVLVIIRATDGGGLFVEKTFKITINDVNDPPSNLSLETPSMKENSAERVLISSIILTDQDGDFPTCRLLDDAGGRVRVVGTNLVAGPTMTDYESAQLSSTKDFSIKLNCSDGHGMFIAKTFTIKVMDVNEAPSDFTLSATSVYENEPDTLVGRVTVDDPDIGQRHRCTVHDRVVNGNFDSGRTSKFFTVDASLNLKTLSGLNFEAHHSLDIWINCSDIVADSLFRTQLFTIFVKDVNEAPTGLCSAPIIISMKTSIGAVIAMLQGDDPDNEIAIQNDPSNQSVIIRNKQQLTYSLSPQQNSWPFGIKTDSLFKSAEISQAQNFTIGVEVKDDGIIISSFSPMGYKYIKTAPLSAVLNCTIVISEYQPTDEILLQPSEVSITAISGSLVGTLTTMTKNPGETFVYELVDEAQLPFSIIGDRLVVAKKDGLDFYVSSAEEALIPIAIISKGNMSAPVRKSFYVRIIDDRPHPVDICLNPHTVHENQPLGTTVGQLHIEDSSSPLLSCGKQRCCNDYSRNVDYECKVGTPENNLVVPQLQRNVSALFRLDDRSRLITKVPLQYSDFKESNGTVHVHFSCYQVSKPLHFIGKSLQVFITDCNSSGVCPNIKDCPLCYNGGSCLDVIDGYNCQCMSGYTGVHCEKNIDECQRIECQNGGTCQDGIASFTCQCAVGFSGTLCERQVSLCGDCTGDTLCVTYISASIRCLGTQYQIPVLVNESEISSPRKIELEKEIVTILEANRNDANKVSNRKRRALSNYFYVEILRTISLGTQRQSLLIIAALDARNAFSPLPASEACRILGNSVRQCVESCDVLQLARLPCQGGLNTNIGNPSVDVSASSLGSGGIAGIAVVVIILLIAILFGAVFYYRRKYKKAKNEHDSVRFQSGTEDLDFSDPVFGDNRNALTSGPSREEWAEKLRKEPDGSVRNNLDPTTVVKRNDIQVTNNPLYSSPGNAAGAEASNPIYTKVVDTPIEDEIAAAKKKNKEDHTYAEPKDVTLGGTSKHQYEKPPSRRVSHTKNTYADPKDVTPKGSVNPRYEMSPPPRVSHTNNTYMELQDISPMGASNPCYAKSPPVRKSFVNDIDNHQEGDGALGKVANAYLKGARSKVRASNASQTKKLRRQRTDEKEATDEESAVLKKNEVPPSFENPFYSDNPIRDQDNFNEDPTYATIPALQDSRPCLPPRTQQRSYDTPAEEIVVQEDDVYEKVNFGDTEA</sequence>
<evidence type="ECO:0000313" key="16">
    <source>
        <dbReference type="Proteomes" id="UP000275408"/>
    </source>
</evidence>
<evidence type="ECO:0000256" key="1">
    <source>
        <dbReference type="ARBA" id="ARBA00022536"/>
    </source>
</evidence>
<dbReference type="GO" id="GO:0005886">
    <property type="term" value="C:plasma membrane"/>
    <property type="evidence" value="ECO:0007669"/>
    <property type="project" value="UniProtKB-SubCell"/>
</dbReference>
<evidence type="ECO:0000256" key="3">
    <source>
        <dbReference type="ARBA" id="ARBA00022729"/>
    </source>
</evidence>
<keyword evidence="16" id="KW-1185">Reference proteome</keyword>
<dbReference type="FunFam" id="2.10.25.10:FF:000472">
    <property type="entry name" value="Uncharacterized protein, isoform A"/>
    <property type="match status" value="1"/>
</dbReference>
<dbReference type="CDD" id="cd00054">
    <property type="entry name" value="EGF_CA"/>
    <property type="match status" value="3"/>
</dbReference>
<evidence type="ECO:0000256" key="11">
    <source>
        <dbReference type="SAM" id="Phobius"/>
    </source>
</evidence>
<dbReference type="PANTHER" id="PTHR24026:SF126">
    <property type="entry name" value="PROTOCADHERIN FAT 4"/>
    <property type="match status" value="1"/>
</dbReference>
<dbReference type="SMART" id="SM00181">
    <property type="entry name" value="EGF"/>
    <property type="match status" value="3"/>
</dbReference>
<feature type="region of interest" description="Disordered" evidence="10">
    <location>
        <begin position="1637"/>
        <end position="1669"/>
    </location>
</feature>
<feature type="disulfide bond" evidence="9">
    <location>
        <begin position="1370"/>
        <end position="1379"/>
    </location>
</feature>
<feature type="domain" description="Cadherin" evidence="14">
    <location>
        <begin position="452"/>
        <end position="564"/>
    </location>
</feature>
<dbReference type="PROSITE" id="PS01187">
    <property type="entry name" value="EGF_CA"/>
    <property type="match status" value="2"/>
</dbReference>
<dbReference type="Pfam" id="PF12661">
    <property type="entry name" value="hEGF"/>
    <property type="match status" value="2"/>
</dbReference>
<dbReference type="InterPro" id="IPR015919">
    <property type="entry name" value="Cadherin-like_sf"/>
</dbReference>
<dbReference type="Gene3D" id="2.60.40.60">
    <property type="entry name" value="Cadherins"/>
    <property type="match status" value="5"/>
</dbReference>
<feature type="disulfide bond" evidence="9">
    <location>
        <begin position="1408"/>
        <end position="1417"/>
    </location>
</feature>
<proteinExistence type="predicted"/>
<dbReference type="PROSITE" id="PS01186">
    <property type="entry name" value="EGF_2"/>
    <property type="match status" value="3"/>
</dbReference>
<feature type="domain" description="Cadherin" evidence="14">
    <location>
        <begin position="359"/>
        <end position="452"/>
    </location>
</feature>
<evidence type="ECO:0000313" key="15">
    <source>
        <dbReference type="EMBL" id="RMX39717.1"/>
    </source>
</evidence>
<dbReference type="InterPro" id="IPR001881">
    <property type="entry name" value="EGF-like_Ca-bd_dom"/>
</dbReference>
<keyword evidence="11" id="KW-0472">Membrane</keyword>
<dbReference type="GO" id="GO:0005509">
    <property type="term" value="F:calcium ion binding"/>
    <property type="evidence" value="ECO:0007669"/>
    <property type="project" value="UniProtKB-UniRule"/>
</dbReference>
<feature type="compositionally biased region" description="Polar residues" evidence="10">
    <location>
        <begin position="678"/>
        <end position="697"/>
    </location>
</feature>
<dbReference type="SUPFAM" id="SSF57196">
    <property type="entry name" value="EGF/Laminin"/>
    <property type="match status" value="3"/>
</dbReference>
<dbReference type="PROSITE" id="PS50026">
    <property type="entry name" value="EGF_3"/>
    <property type="match status" value="3"/>
</dbReference>
<dbReference type="Gene3D" id="2.10.25.10">
    <property type="entry name" value="Laminin"/>
    <property type="match status" value="3"/>
</dbReference>
<dbReference type="InterPro" id="IPR002126">
    <property type="entry name" value="Cadherin-like_dom"/>
</dbReference>
<dbReference type="EMBL" id="RCHS01003789">
    <property type="protein sequence ID" value="RMX39717.1"/>
    <property type="molecule type" value="Genomic_DNA"/>
</dbReference>
<evidence type="ECO:0000259" key="13">
    <source>
        <dbReference type="PROSITE" id="PS50026"/>
    </source>
</evidence>
<dbReference type="PANTHER" id="PTHR24026">
    <property type="entry name" value="FAT ATYPICAL CADHERIN-RELATED"/>
    <property type="match status" value="1"/>
</dbReference>
<keyword evidence="7" id="KW-0325">Glycoprotein</keyword>
<dbReference type="PROSITE" id="PS00010">
    <property type="entry name" value="ASX_HYDROXYL"/>
    <property type="match status" value="3"/>
</dbReference>
<feature type="transmembrane region" description="Helical" evidence="11">
    <location>
        <begin position="1584"/>
        <end position="1606"/>
    </location>
</feature>
<keyword evidence="4" id="KW-0677">Repeat</keyword>
<dbReference type="PROSITE" id="PS50092">
    <property type="entry name" value="TSP1"/>
    <property type="match status" value="1"/>
</dbReference>
<dbReference type="SMART" id="SM00179">
    <property type="entry name" value="EGF_CA"/>
    <property type="match status" value="3"/>
</dbReference>
<feature type="compositionally biased region" description="Basic and acidic residues" evidence="10">
    <location>
        <begin position="1648"/>
        <end position="1662"/>
    </location>
</feature>
<feature type="region of interest" description="Disordered" evidence="10">
    <location>
        <begin position="1719"/>
        <end position="1787"/>
    </location>
</feature>
<dbReference type="InterPro" id="IPR036383">
    <property type="entry name" value="TSP1_rpt_sf"/>
</dbReference>
<feature type="region of interest" description="Disordered" evidence="10">
    <location>
        <begin position="1841"/>
        <end position="1930"/>
    </location>
</feature>
<feature type="chain" id="PRO_5018021872" evidence="12">
    <location>
        <begin position="21"/>
        <end position="1952"/>
    </location>
</feature>
<keyword evidence="3 12" id="KW-0732">Signal</keyword>
<feature type="domain" description="EGF-like" evidence="13">
    <location>
        <begin position="1382"/>
        <end position="1418"/>
    </location>
</feature>